<sequence>MPIQHTVKTMLAVMLSICLVCATNEQPLSADSGNITLNVACSFMPWLCHH</sequence>
<dbReference type="Proteomes" id="UP000006408">
    <property type="component" value="Unassembled WGS sequence"/>
</dbReference>
<accession>C4FFZ8</accession>
<organism evidence="1 2">
    <name type="scientific">Bifidobacterium angulatum DSM 20098 = JCM 7096</name>
    <dbReference type="NCBI Taxonomy" id="518635"/>
    <lineage>
        <taxon>Bacteria</taxon>
        <taxon>Bacillati</taxon>
        <taxon>Actinomycetota</taxon>
        <taxon>Actinomycetes</taxon>
        <taxon>Bifidobacteriales</taxon>
        <taxon>Bifidobacteriaceae</taxon>
        <taxon>Bifidobacterium</taxon>
    </lineage>
</organism>
<comment type="caution">
    <text evidence="1">The sequence shown here is derived from an EMBL/GenBank/DDBJ whole genome shotgun (WGS) entry which is preliminary data.</text>
</comment>
<proteinExistence type="predicted"/>
<reference evidence="1" key="1">
    <citation type="submission" date="2009-04" db="EMBL/GenBank/DDBJ databases">
        <authorList>
            <person name="Weinstock G."/>
            <person name="Sodergren E."/>
            <person name="Clifton S."/>
            <person name="Fulton L."/>
            <person name="Fulton B."/>
            <person name="Courtney L."/>
            <person name="Fronick C."/>
            <person name="Harrison M."/>
            <person name="Strong C."/>
            <person name="Farmer C."/>
            <person name="Delahaunty K."/>
            <person name="Markovic C."/>
            <person name="Hall O."/>
            <person name="Minx P."/>
            <person name="Tomlinson C."/>
            <person name="Mitreva M."/>
            <person name="Nelson J."/>
            <person name="Hou S."/>
            <person name="Wollam A."/>
            <person name="Pepin K.H."/>
            <person name="Johnson M."/>
            <person name="Bhonagiri V."/>
            <person name="Nash W.E."/>
            <person name="Warren W."/>
            <person name="Chinwalla A."/>
            <person name="Mardis E.R."/>
            <person name="Wilson R.K."/>
        </authorList>
    </citation>
    <scope>NUCLEOTIDE SEQUENCE [LARGE SCALE GENOMIC DNA]</scope>
    <source>
        <strain evidence="1">DSM 20098</strain>
    </source>
</reference>
<keyword evidence="2" id="KW-1185">Reference proteome</keyword>
<name>C4FFZ8_9BIFI</name>
<dbReference type="AlphaFoldDB" id="C4FFZ8"/>
<evidence type="ECO:0000313" key="1">
    <source>
        <dbReference type="EMBL" id="EEP20694.1"/>
    </source>
</evidence>
<dbReference type="EMBL" id="ABYS02000009">
    <property type="protein sequence ID" value="EEP20694.1"/>
    <property type="molecule type" value="Genomic_DNA"/>
</dbReference>
<evidence type="ECO:0000313" key="2">
    <source>
        <dbReference type="Proteomes" id="UP000006408"/>
    </source>
</evidence>
<dbReference type="HOGENOM" id="CLU_3115032_0_0_11"/>
<protein>
    <submittedName>
        <fullName evidence="1">Uncharacterized protein</fullName>
    </submittedName>
</protein>
<gene>
    <name evidence="1" type="ORF">BIFANG_03263</name>
</gene>